<dbReference type="InterPro" id="IPR003607">
    <property type="entry name" value="HD/PDEase_dom"/>
</dbReference>
<dbReference type="Gene3D" id="1.10.3210.10">
    <property type="entry name" value="Hypothetical protein af1432"/>
    <property type="match status" value="1"/>
</dbReference>
<dbReference type="AlphaFoldDB" id="A0A5C1QI17"/>
<gene>
    <name evidence="2" type="ORF">EXM22_07195</name>
</gene>
<dbReference type="SUPFAM" id="SSF109604">
    <property type="entry name" value="HD-domain/PDEase-like"/>
    <property type="match status" value="1"/>
</dbReference>
<dbReference type="OrthoDB" id="360187at2"/>
<feature type="domain" description="HD" evidence="1">
    <location>
        <begin position="39"/>
        <end position="146"/>
    </location>
</feature>
<evidence type="ECO:0000313" key="3">
    <source>
        <dbReference type="Proteomes" id="UP000324209"/>
    </source>
</evidence>
<name>A0A5C1QI17_9SPIO</name>
<evidence type="ECO:0000259" key="1">
    <source>
        <dbReference type="Pfam" id="PF01966"/>
    </source>
</evidence>
<accession>A0A5C1QI17</accession>
<proteinExistence type="predicted"/>
<protein>
    <submittedName>
        <fullName evidence="2">HD domain-containing protein</fullName>
    </submittedName>
</protein>
<evidence type="ECO:0000313" key="2">
    <source>
        <dbReference type="EMBL" id="QEN07783.1"/>
    </source>
</evidence>
<dbReference type="CDD" id="cd00077">
    <property type="entry name" value="HDc"/>
    <property type="match status" value="1"/>
</dbReference>
<dbReference type="InterPro" id="IPR006674">
    <property type="entry name" value="HD_domain"/>
</dbReference>
<dbReference type="RefSeq" id="WP_149485863.1">
    <property type="nucleotide sequence ID" value="NZ_CP036150.1"/>
</dbReference>
<dbReference type="Pfam" id="PF01966">
    <property type="entry name" value="HD"/>
    <property type="match status" value="1"/>
</dbReference>
<dbReference type="KEGG" id="ock:EXM22_07195"/>
<organism evidence="2 3">
    <name type="scientific">Oceanispirochaeta crateris</name>
    <dbReference type="NCBI Taxonomy" id="2518645"/>
    <lineage>
        <taxon>Bacteria</taxon>
        <taxon>Pseudomonadati</taxon>
        <taxon>Spirochaetota</taxon>
        <taxon>Spirochaetia</taxon>
        <taxon>Spirochaetales</taxon>
        <taxon>Spirochaetaceae</taxon>
        <taxon>Oceanispirochaeta</taxon>
    </lineage>
</organism>
<sequence length="162" mass="19251">MHVPLKNNPDEFNDSVKDILSNEDFQKLDSIPHHGKSILDHSCKVAQLAWLWSKRLRLDRTSTARGALLHDFFLYDWKKKRSGRNRRFYEWSKMHGFTHPAEALQNAEERFSLNVIERDIILHHMFPLTIQPPRTKEGWLVMLCDKWVSLRDIPSFVFNLLK</sequence>
<keyword evidence="3" id="KW-1185">Reference proteome</keyword>
<dbReference type="Proteomes" id="UP000324209">
    <property type="component" value="Chromosome"/>
</dbReference>
<reference evidence="2 3" key="1">
    <citation type="submission" date="2019-02" db="EMBL/GenBank/DDBJ databases">
        <title>Complete Genome Sequence and Methylome Analysis of free living Spirochaetas.</title>
        <authorList>
            <person name="Fomenkov A."/>
            <person name="Dubinina G."/>
            <person name="Leshcheva N."/>
            <person name="Mikheeva N."/>
            <person name="Grabovich M."/>
            <person name="Vincze T."/>
            <person name="Roberts R.J."/>
        </authorList>
    </citation>
    <scope>NUCLEOTIDE SEQUENCE [LARGE SCALE GENOMIC DNA]</scope>
    <source>
        <strain evidence="2 3">K2</strain>
    </source>
</reference>
<dbReference type="EMBL" id="CP036150">
    <property type="protein sequence ID" value="QEN07783.1"/>
    <property type="molecule type" value="Genomic_DNA"/>
</dbReference>